<gene>
    <name evidence="14" type="ORF">PXEA_LOCUS18120</name>
</gene>
<keyword evidence="4" id="KW-0812">Transmembrane</keyword>
<dbReference type="OrthoDB" id="6286855at2759"/>
<feature type="non-terminal residue" evidence="14">
    <location>
        <position position="1"/>
    </location>
</feature>
<evidence type="ECO:0000256" key="6">
    <source>
        <dbReference type="ARBA" id="ARBA00022741"/>
    </source>
</evidence>
<dbReference type="EMBL" id="CAAALY010069003">
    <property type="protein sequence ID" value="VEL24680.1"/>
    <property type="molecule type" value="Genomic_DNA"/>
</dbReference>
<dbReference type="Gene3D" id="3.40.50.1000">
    <property type="entry name" value="HAD superfamily/HAD-like"/>
    <property type="match status" value="1"/>
</dbReference>
<dbReference type="PANTHER" id="PTHR43520:SF8">
    <property type="entry name" value="P-TYPE CU(+) TRANSPORTER"/>
    <property type="match status" value="1"/>
</dbReference>
<dbReference type="GO" id="GO:0055070">
    <property type="term" value="P:copper ion homeostasis"/>
    <property type="evidence" value="ECO:0007669"/>
    <property type="project" value="TreeGrafter"/>
</dbReference>
<name>A0A3S5ABD0_9PLAT</name>
<evidence type="ECO:0000256" key="4">
    <source>
        <dbReference type="ARBA" id="ARBA00022692"/>
    </source>
</evidence>
<dbReference type="AlphaFoldDB" id="A0A3S5ABD0"/>
<evidence type="ECO:0000256" key="7">
    <source>
        <dbReference type="ARBA" id="ARBA00022796"/>
    </source>
</evidence>
<reference evidence="14" key="1">
    <citation type="submission" date="2018-11" db="EMBL/GenBank/DDBJ databases">
        <authorList>
            <consortium name="Pathogen Informatics"/>
        </authorList>
    </citation>
    <scope>NUCLEOTIDE SEQUENCE</scope>
</reference>
<sequence>VLSAAPGPTVRDCSLDDPSGPATCGSWQEAVSLEAFLSRDEEDGQTVVLVAVNGWLVGMLSVADPVKPEAALAVSALRARGVRVGLLTGDNYRTATAIARQVRQLL</sequence>
<dbReference type="GO" id="GO:0016020">
    <property type="term" value="C:membrane"/>
    <property type="evidence" value="ECO:0007669"/>
    <property type="project" value="TreeGrafter"/>
</dbReference>
<evidence type="ECO:0000313" key="14">
    <source>
        <dbReference type="EMBL" id="VEL24680.1"/>
    </source>
</evidence>
<keyword evidence="11" id="KW-0186">Copper</keyword>
<dbReference type="InterPro" id="IPR036412">
    <property type="entry name" value="HAD-like_sf"/>
</dbReference>
<evidence type="ECO:0000256" key="5">
    <source>
        <dbReference type="ARBA" id="ARBA00022723"/>
    </source>
</evidence>
<dbReference type="GO" id="GO:0012505">
    <property type="term" value="C:endomembrane system"/>
    <property type="evidence" value="ECO:0007669"/>
    <property type="project" value="UniProtKB-SubCell"/>
</dbReference>
<comment type="caution">
    <text evidence="14">The sequence shown here is derived from an EMBL/GenBank/DDBJ whole genome shotgun (WGS) entry which is preliminary data.</text>
</comment>
<keyword evidence="8" id="KW-0067">ATP-binding</keyword>
<keyword evidence="3" id="KW-0813">Transport</keyword>
<keyword evidence="5" id="KW-0479">Metal-binding</keyword>
<evidence type="ECO:0000256" key="11">
    <source>
        <dbReference type="ARBA" id="ARBA00023008"/>
    </source>
</evidence>
<evidence type="ECO:0000256" key="3">
    <source>
        <dbReference type="ARBA" id="ARBA00022448"/>
    </source>
</evidence>
<dbReference type="FunFam" id="3.40.50.1000:FF:000144">
    <property type="entry name" value="copper-transporting ATPase 1 isoform X2"/>
    <property type="match status" value="1"/>
</dbReference>
<dbReference type="InterPro" id="IPR023214">
    <property type="entry name" value="HAD_sf"/>
</dbReference>
<evidence type="ECO:0000256" key="9">
    <source>
        <dbReference type="ARBA" id="ARBA00022967"/>
    </source>
</evidence>
<dbReference type="SUPFAM" id="SSF56784">
    <property type="entry name" value="HAD-like"/>
    <property type="match status" value="1"/>
</dbReference>
<accession>A0A3S5ABD0</accession>
<evidence type="ECO:0000256" key="10">
    <source>
        <dbReference type="ARBA" id="ARBA00022989"/>
    </source>
</evidence>
<dbReference type="PANTHER" id="PTHR43520">
    <property type="entry name" value="ATP7, ISOFORM B"/>
    <property type="match status" value="1"/>
</dbReference>
<dbReference type="GO" id="GO:0043682">
    <property type="term" value="F:P-type divalent copper transporter activity"/>
    <property type="evidence" value="ECO:0007669"/>
    <property type="project" value="TreeGrafter"/>
</dbReference>
<keyword evidence="6" id="KW-0547">Nucleotide-binding</keyword>
<dbReference type="GO" id="GO:0005524">
    <property type="term" value="F:ATP binding"/>
    <property type="evidence" value="ECO:0007669"/>
    <property type="project" value="UniProtKB-KW"/>
</dbReference>
<dbReference type="GO" id="GO:0005507">
    <property type="term" value="F:copper ion binding"/>
    <property type="evidence" value="ECO:0007669"/>
    <property type="project" value="TreeGrafter"/>
</dbReference>
<dbReference type="InterPro" id="IPR023299">
    <property type="entry name" value="ATPase_P-typ_cyto_dom_N"/>
</dbReference>
<keyword evidence="12" id="KW-0406">Ion transport</keyword>
<organism evidence="14 15">
    <name type="scientific">Protopolystoma xenopodis</name>
    <dbReference type="NCBI Taxonomy" id="117903"/>
    <lineage>
        <taxon>Eukaryota</taxon>
        <taxon>Metazoa</taxon>
        <taxon>Spiralia</taxon>
        <taxon>Lophotrochozoa</taxon>
        <taxon>Platyhelminthes</taxon>
        <taxon>Monogenea</taxon>
        <taxon>Polyopisthocotylea</taxon>
        <taxon>Polystomatidea</taxon>
        <taxon>Polystomatidae</taxon>
        <taxon>Protopolystoma</taxon>
    </lineage>
</organism>
<dbReference type="EC" id="7.2.2.8" evidence="2"/>
<keyword evidence="9" id="KW-1278">Translocase</keyword>
<keyword evidence="13" id="KW-0472">Membrane</keyword>
<keyword evidence="15" id="KW-1185">Reference proteome</keyword>
<evidence type="ECO:0000256" key="12">
    <source>
        <dbReference type="ARBA" id="ARBA00023065"/>
    </source>
</evidence>
<keyword evidence="10" id="KW-1133">Transmembrane helix</keyword>
<evidence type="ECO:0000313" key="15">
    <source>
        <dbReference type="Proteomes" id="UP000784294"/>
    </source>
</evidence>
<proteinExistence type="predicted"/>
<evidence type="ECO:0000256" key="13">
    <source>
        <dbReference type="ARBA" id="ARBA00023136"/>
    </source>
</evidence>
<dbReference type="Pfam" id="PF00702">
    <property type="entry name" value="Hydrolase"/>
    <property type="match status" value="1"/>
</dbReference>
<keyword evidence="7" id="KW-0187">Copper transport</keyword>
<evidence type="ECO:0000256" key="1">
    <source>
        <dbReference type="ARBA" id="ARBA00004127"/>
    </source>
</evidence>
<evidence type="ECO:0000256" key="2">
    <source>
        <dbReference type="ARBA" id="ARBA00012517"/>
    </source>
</evidence>
<evidence type="ECO:0000256" key="8">
    <source>
        <dbReference type="ARBA" id="ARBA00022840"/>
    </source>
</evidence>
<dbReference type="Proteomes" id="UP000784294">
    <property type="component" value="Unassembled WGS sequence"/>
</dbReference>
<dbReference type="GO" id="GO:0140581">
    <property type="term" value="F:P-type monovalent copper transporter activity"/>
    <property type="evidence" value="ECO:0007669"/>
    <property type="project" value="UniProtKB-EC"/>
</dbReference>
<protein>
    <recommendedName>
        <fullName evidence="2">P-type Cu(+) transporter</fullName>
        <ecNumber evidence="2">7.2.2.8</ecNumber>
    </recommendedName>
</protein>
<dbReference type="Gene3D" id="3.40.1110.10">
    <property type="entry name" value="Calcium-transporting ATPase, cytoplasmic domain N"/>
    <property type="match status" value="1"/>
</dbReference>
<comment type="subcellular location">
    <subcellularLocation>
        <location evidence="1">Endomembrane system</location>
        <topology evidence="1">Multi-pass membrane protein</topology>
    </subcellularLocation>
</comment>